<dbReference type="SUPFAM" id="SSF47895">
    <property type="entry name" value="Transducin (alpha subunit), insertion domain"/>
    <property type="match status" value="1"/>
</dbReference>
<dbReference type="GO" id="GO:0046872">
    <property type="term" value="F:metal ion binding"/>
    <property type="evidence" value="ECO:0007669"/>
    <property type="project" value="UniProtKB-KW"/>
</dbReference>
<dbReference type="InterPro" id="IPR027417">
    <property type="entry name" value="P-loop_NTPase"/>
</dbReference>
<dbReference type="InterPro" id="IPR011025">
    <property type="entry name" value="GproteinA_insert"/>
</dbReference>
<dbReference type="GO" id="GO:0003924">
    <property type="term" value="F:GTPase activity"/>
    <property type="evidence" value="ECO:0007669"/>
    <property type="project" value="InterPro"/>
</dbReference>
<keyword evidence="4 6" id="KW-0342">GTP-binding</keyword>
<dbReference type="SUPFAM" id="SSF52540">
    <property type="entry name" value="P-loop containing nucleoside triphosphate hydrolases"/>
    <property type="match status" value="1"/>
</dbReference>
<dbReference type="FunFam" id="3.40.50.300:FF:002307">
    <property type="entry name" value="Guanine nucleotide-binding protein G(k) subunit alpha"/>
    <property type="match status" value="1"/>
</dbReference>
<dbReference type="GO" id="GO:0007188">
    <property type="term" value="P:adenylate cyclase-modulating G protein-coupled receptor signaling pathway"/>
    <property type="evidence" value="ECO:0007669"/>
    <property type="project" value="TreeGrafter"/>
</dbReference>
<evidence type="ECO:0000313" key="8">
    <source>
        <dbReference type="EMBL" id="CAD9416737.1"/>
    </source>
</evidence>
<feature type="binding site" evidence="6">
    <location>
        <begin position="169"/>
        <end position="175"/>
    </location>
    <ligand>
        <name>GTP</name>
        <dbReference type="ChEBI" id="CHEBI:37565"/>
    </ligand>
</feature>
<protein>
    <submittedName>
        <fullName evidence="8">Uncharacterized protein</fullName>
    </submittedName>
</protein>
<dbReference type="InterPro" id="IPR001019">
    <property type="entry name" value="Gprotein_alpha_su"/>
</dbReference>
<feature type="binding site" evidence="6">
    <location>
        <begin position="194"/>
        <end position="198"/>
    </location>
    <ligand>
        <name>GTP</name>
        <dbReference type="ChEBI" id="CHEBI:37565"/>
    </ligand>
</feature>
<keyword evidence="2 6" id="KW-0547">Nucleotide-binding</keyword>
<keyword evidence="1 7" id="KW-0479">Metal-binding</keyword>
<feature type="binding site" evidence="7">
    <location>
        <position position="49"/>
    </location>
    <ligand>
        <name>Mg(2+)</name>
        <dbReference type="ChEBI" id="CHEBI:18420"/>
    </ligand>
</feature>
<evidence type="ECO:0000256" key="2">
    <source>
        <dbReference type="ARBA" id="ARBA00022741"/>
    </source>
</evidence>
<keyword evidence="5" id="KW-0807">Transducer</keyword>
<dbReference type="PROSITE" id="PS51882">
    <property type="entry name" value="G_ALPHA"/>
    <property type="match status" value="1"/>
</dbReference>
<dbReference type="CDD" id="cd00066">
    <property type="entry name" value="G-alpha"/>
    <property type="match status" value="1"/>
</dbReference>
<accession>A0A7S2C6N2</accession>
<feature type="binding site" evidence="6">
    <location>
        <begin position="263"/>
        <end position="266"/>
    </location>
    <ligand>
        <name>GTP</name>
        <dbReference type="ChEBI" id="CHEBI:37565"/>
    </ligand>
</feature>
<dbReference type="SMART" id="SM00275">
    <property type="entry name" value="G_alpha"/>
    <property type="match status" value="1"/>
</dbReference>
<dbReference type="PANTHER" id="PTHR10218:SF302">
    <property type="entry name" value="GUANINE NUCLEOTIDE-BINDING PROTEIN ALPHA-5 SUBUNIT"/>
    <property type="match status" value="1"/>
</dbReference>
<evidence type="ECO:0000256" key="4">
    <source>
        <dbReference type="ARBA" id="ARBA00023134"/>
    </source>
</evidence>
<organism evidence="8">
    <name type="scientific">Octactis speculum</name>
    <dbReference type="NCBI Taxonomy" id="3111310"/>
    <lineage>
        <taxon>Eukaryota</taxon>
        <taxon>Sar</taxon>
        <taxon>Stramenopiles</taxon>
        <taxon>Ochrophyta</taxon>
        <taxon>Dictyochophyceae</taxon>
        <taxon>Dictyochales</taxon>
        <taxon>Dictyochaceae</taxon>
        <taxon>Octactis</taxon>
    </lineage>
</organism>
<gene>
    <name evidence="8" type="ORF">DSPE1174_LOCUS12513</name>
</gene>
<evidence type="ECO:0000256" key="6">
    <source>
        <dbReference type="PIRSR" id="PIRSR601019-1"/>
    </source>
</evidence>
<dbReference type="GO" id="GO:0001664">
    <property type="term" value="F:G protein-coupled receptor binding"/>
    <property type="evidence" value="ECO:0007669"/>
    <property type="project" value="TreeGrafter"/>
</dbReference>
<evidence type="ECO:0000256" key="5">
    <source>
        <dbReference type="ARBA" id="ARBA00023224"/>
    </source>
</evidence>
<dbReference type="GO" id="GO:0005834">
    <property type="term" value="C:heterotrimeric G-protein complex"/>
    <property type="evidence" value="ECO:0007669"/>
    <property type="project" value="TreeGrafter"/>
</dbReference>
<dbReference type="GO" id="GO:0005737">
    <property type="term" value="C:cytoplasm"/>
    <property type="evidence" value="ECO:0007669"/>
    <property type="project" value="TreeGrafter"/>
</dbReference>
<dbReference type="EMBL" id="HBGS01024646">
    <property type="protein sequence ID" value="CAD9416737.1"/>
    <property type="molecule type" value="Transcribed_RNA"/>
</dbReference>
<dbReference type="PRINTS" id="PR00318">
    <property type="entry name" value="GPROTEINA"/>
</dbReference>
<feature type="binding site" evidence="6">
    <location>
        <begin position="45"/>
        <end position="50"/>
    </location>
    <ligand>
        <name>GTP</name>
        <dbReference type="ChEBI" id="CHEBI:37565"/>
    </ligand>
</feature>
<reference evidence="8" key="1">
    <citation type="submission" date="2021-01" db="EMBL/GenBank/DDBJ databases">
        <authorList>
            <person name="Corre E."/>
            <person name="Pelletier E."/>
            <person name="Niang G."/>
            <person name="Scheremetjew M."/>
            <person name="Finn R."/>
            <person name="Kale V."/>
            <person name="Holt S."/>
            <person name="Cochrane G."/>
            <person name="Meng A."/>
            <person name="Brown T."/>
            <person name="Cohen L."/>
        </authorList>
    </citation>
    <scope>NUCLEOTIDE SEQUENCE</scope>
    <source>
        <strain evidence="8">CCMP1381</strain>
    </source>
</reference>
<sequence>MGCGPSFCRSKTEEEKFDADLSRKAKNEFMEEQKKIKLLLLGAGESGKSTIFKQMKILYGTKASDEEMLMMRPIIHGNILVMMKTLVQNAEESAIEASEAVDELLAVEEDTIITPDMEEHLAALWKDPGIKAAWEQRSSFQVVESIAAFMDHLPRVCAENYIPTEKDILLSRVRTSGILTEKYQIEGNMFEMYDVGGQKNERKKWIHCFEDVTAVIFVVALSEYDQSLFEDTSTNRMSDALELYDVNVNTRHFQNSSVMLFLNKCDLFEKKVDKVPIQNTPEFSDFLGAGEGKSDYDAGVDYFKAKFSSLKKKKDGFYCHVTCATDTSNVDKVFKVCKNVILQNNLKDSGFM</sequence>
<evidence type="ECO:0000256" key="1">
    <source>
        <dbReference type="ARBA" id="ARBA00022723"/>
    </source>
</evidence>
<dbReference type="GO" id="GO:0031683">
    <property type="term" value="F:G-protein beta/gamma-subunit complex binding"/>
    <property type="evidence" value="ECO:0007669"/>
    <property type="project" value="InterPro"/>
</dbReference>
<dbReference type="Gene3D" id="1.10.400.10">
    <property type="entry name" value="GI Alpha 1, domain 2-like"/>
    <property type="match status" value="1"/>
</dbReference>
<dbReference type="PANTHER" id="PTHR10218">
    <property type="entry name" value="GTP-BINDING PROTEIN ALPHA SUBUNIT"/>
    <property type="match status" value="1"/>
</dbReference>
<evidence type="ECO:0000256" key="3">
    <source>
        <dbReference type="ARBA" id="ARBA00022842"/>
    </source>
</evidence>
<dbReference type="GO" id="GO:0005525">
    <property type="term" value="F:GTP binding"/>
    <property type="evidence" value="ECO:0007669"/>
    <property type="project" value="UniProtKB-KW"/>
</dbReference>
<proteinExistence type="predicted"/>
<feature type="binding site" evidence="7">
    <location>
        <position position="175"/>
    </location>
    <ligand>
        <name>Mg(2+)</name>
        <dbReference type="ChEBI" id="CHEBI:18420"/>
    </ligand>
</feature>
<evidence type="ECO:0000256" key="7">
    <source>
        <dbReference type="PIRSR" id="PIRSR601019-2"/>
    </source>
</evidence>
<feature type="binding site" evidence="6">
    <location>
        <position position="324"/>
    </location>
    <ligand>
        <name>GTP</name>
        <dbReference type="ChEBI" id="CHEBI:37565"/>
    </ligand>
</feature>
<name>A0A7S2C6N2_9STRA</name>
<dbReference type="Pfam" id="PF00503">
    <property type="entry name" value="G-alpha"/>
    <property type="match status" value="1"/>
</dbReference>
<dbReference type="AlphaFoldDB" id="A0A7S2C6N2"/>
<keyword evidence="3 7" id="KW-0460">Magnesium</keyword>
<dbReference type="Gene3D" id="3.40.50.300">
    <property type="entry name" value="P-loop containing nucleotide triphosphate hydrolases"/>
    <property type="match status" value="1"/>
</dbReference>